<dbReference type="Pfam" id="PF13734">
    <property type="entry name" value="Inhibitor_I69"/>
    <property type="match status" value="1"/>
</dbReference>
<dbReference type="InterPro" id="IPR025896">
    <property type="entry name" value="Spi_Prtas-inh"/>
</dbReference>
<evidence type="ECO:0000256" key="1">
    <source>
        <dbReference type="ARBA" id="ARBA00009693"/>
    </source>
</evidence>
<evidence type="ECO:0000256" key="6">
    <source>
        <dbReference type="PIRSR" id="PIRSR600200-1"/>
    </source>
</evidence>
<evidence type="ECO:0000256" key="3">
    <source>
        <dbReference type="ARBA" id="ARBA00022729"/>
    </source>
</evidence>
<dbReference type="InterPro" id="IPR000200">
    <property type="entry name" value="Peptidase_C10"/>
</dbReference>
<reference evidence="9" key="1">
    <citation type="submission" date="2019-11" db="EMBL/GenBank/DDBJ databases">
        <authorList>
            <person name="Feng L."/>
        </authorList>
    </citation>
    <scope>NUCLEOTIDE SEQUENCE</scope>
    <source>
        <strain evidence="9">PclaraLFYP37</strain>
    </source>
</reference>
<dbReference type="EC" id="3.4.22.10" evidence="9"/>
<evidence type="ECO:0000256" key="2">
    <source>
        <dbReference type="ARBA" id="ARBA00022670"/>
    </source>
</evidence>
<keyword evidence="2" id="KW-0645">Protease</keyword>
<dbReference type="RefSeq" id="WP_412442254.1">
    <property type="nucleotide sequence ID" value="NZ_CACRUT010000008.1"/>
</dbReference>
<dbReference type="Gene3D" id="3.90.70.50">
    <property type="entry name" value="Peptidase C10, streptopain"/>
    <property type="match status" value="1"/>
</dbReference>
<feature type="signal peptide" evidence="7">
    <location>
        <begin position="1"/>
        <end position="20"/>
    </location>
</feature>
<dbReference type="GO" id="GO:0008234">
    <property type="term" value="F:cysteine-type peptidase activity"/>
    <property type="evidence" value="ECO:0007669"/>
    <property type="project" value="UniProtKB-KW"/>
</dbReference>
<evidence type="ECO:0000256" key="5">
    <source>
        <dbReference type="ARBA" id="ARBA00022807"/>
    </source>
</evidence>
<sequence>MKKPLLTVLTLLTSSLCIWADPVDRAKAKEIATAYMRGNQPPELIETSIAKRKGTDGHAPLYIFNRGNDQGFVIISGDDCMPYVLGYTEKGDFDPQTLPPAMLDWLEGYSRMIEAAQAQGLGPRVQTRANDKENIAPLVSAHWSQGAPYNNLCPYMSNGSGRALTGCVATAAAQVIYYWRKELPDRSQYDTPTYGYGDAPVTESFPKGTPLQWELMQDNYGGSTPEDMNTAVATLMAITGTSTWLTYGSSTSGQISALVNTFSGQFLMDSRCTYKSGISQSEWENMIYDDLSKGWPIVYSGVHPTSGGHAVVVDGYRASDNLFHFNFGWGGGGDGYFTVDDQTGMNGFNSWQGMTHAIHPRTYSLEGEIRTGKMYTRMKNAIEVEITNHGTTDYKGIYLAIERKEEEPTDVSDALLRDVNTVVPSGETATVELTYRPSIAGPYYMYLMDSNARILARLTTEASVQEPVLSLNGLRLDAAQESEKTSIVIGGQESTILYNKVYSDAACVLASITNAQEATATTPTLQCDLYQYDAGQSAFVKREESSDRETVFAEGATQDVTFNFNDMEKDVLYAVALHRDYKAGGEDRTMEAAPEDTMVYFKIAGCDLTMAETDNRGTVFSGHWNRDKFLELAATTPASHYDLTRVTGIDSLPQMANPNIVFYLDAASDVTGRNIIKDGICEELYLTLGYDYYAKEPFTARRAVFDPQSSSTKWQYIALPFDCEVPEGSRARRIKKLSNILISESDEVNTTLKACTPYLYRTTRPGEDRITATDVTVDDGHGTATSDTLSYSFSNGVARKGLRMLNKADIQTFVEDEGATIPAFSGYLTYDKDVSINIYAYEKKDKESEELGELLNQAYILAENSDGQLSAEDLNTFLGQIHTAAACYTRHPEAEEIAEAAALLEENIKACRQNLIPIDAPIDLTDVYLTNASFESRRTTGWDITRETGQSSKVADVSSLDNYMVDADGSYVFYSYSSSGAGSVTLSQKATGLKNGFYRVKAWIATDEGQSVTLFANEAMTTMTDDGFGGRYLRETVIDSIHVTGGMLTLGIKGNDGWYKADNFRLYYLGDGTTSVTPVRKGTATVKAYGGEGCISLQGPEGQVLTVPIYGTDGRMVRQVTVDGHEQVRGLSKGLYIVDRQKVIVR</sequence>
<evidence type="ECO:0000313" key="9">
    <source>
        <dbReference type="EMBL" id="VYT90260.1"/>
    </source>
</evidence>
<gene>
    <name evidence="9" type="primary">speB_2</name>
    <name evidence="9" type="ORF">PCLFYP37_01428</name>
</gene>
<accession>A0A6N3AL80</accession>
<feature type="chain" id="PRO_5027051412" evidence="7">
    <location>
        <begin position="21"/>
        <end position="1146"/>
    </location>
</feature>
<dbReference type="PRINTS" id="PR00797">
    <property type="entry name" value="STREPTOPAIN"/>
</dbReference>
<keyword evidence="3 7" id="KW-0732">Signal</keyword>
<dbReference type="SUPFAM" id="SSF54001">
    <property type="entry name" value="Cysteine proteinases"/>
    <property type="match status" value="1"/>
</dbReference>
<dbReference type="GO" id="GO:0006508">
    <property type="term" value="P:proteolysis"/>
    <property type="evidence" value="ECO:0007669"/>
    <property type="project" value="UniProtKB-KW"/>
</dbReference>
<dbReference type="AlphaFoldDB" id="A0A6N3AL80"/>
<dbReference type="InterPro" id="IPR044934">
    <property type="entry name" value="Streptopain_sf"/>
</dbReference>
<evidence type="ECO:0000256" key="7">
    <source>
        <dbReference type="SAM" id="SignalP"/>
    </source>
</evidence>
<name>A0A6N3AL80_9BACT</name>
<feature type="active site" description="Proton acceptor" evidence="6">
    <location>
        <position position="309"/>
    </location>
</feature>
<keyword evidence="5" id="KW-0788">Thiol protease</keyword>
<protein>
    <submittedName>
        <fullName evidence="9">Streptopain</fullName>
        <ecNumber evidence="9">3.4.22.10</ecNumber>
    </submittedName>
</protein>
<dbReference type="Gene3D" id="2.60.120.260">
    <property type="entry name" value="Galactose-binding domain-like"/>
    <property type="match status" value="1"/>
</dbReference>
<evidence type="ECO:0000256" key="4">
    <source>
        <dbReference type="ARBA" id="ARBA00022801"/>
    </source>
</evidence>
<proteinExistence type="inferred from homology"/>
<comment type="similarity">
    <text evidence="1">Belongs to the peptidase C10 family.</text>
</comment>
<organism evidence="9">
    <name type="scientific">Paraprevotella clara</name>
    <dbReference type="NCBI Taxonomy" id="454154"/>
    <lineage>
        <taxon>Bacteria</taxon>
        <taxon>Pseudomonadati</taxon>
        <taxon>Bacteroidota</taxon>
        <taxon>Bacteroidia</taxon>
        <taxon>Bacteroidales</taxon>
        <taxon>Prevotellaceae</taxon>
        <taxon>Paraprevotella</taxon>
    </lineage>
</organism>
<dbReference type="InterPro" id="IPR038765">
    <property type="entry name" value="Papain-like_cys_pep_sf"/>
</dbReference>
<feature type="domain" description="Spi protease inhibitor" evidence="8">
    <location>
        <begin position="20"/>
        <end position="112"/>
    </location>
</feature>
<keyword evidence="4 9" id="KW-0378">Hydrolase</keyword>
<dbReference type="EMBL" id="CACRUT010000008">
    <property type="protein sequence ID" value="VYT90260.1"/>
    <property type="molecule type" value="Genomic_DNA"/>
</dbReference>
<feature type="active site" description="Nucleophile" evidence="6">
    <location>
        <position position="167"/>
    </location>
</feature>
<dbReference type="Pfam" id="PF01640">
    <property type="entry name" value="Peptidase_C10"/>
    <property type="match status" value="1"/>
</dbReference>
<evidence type="ECO:0000259" key="8">
    <source>
        <dbReference type="Pfam" id="PF13734"/>
    </source>
</evidence>